<name>A0A0B2QWH5_GLYSO</name>
<dbReference type="GO" id="GO:0061015">
    <property type="term" value="P:snRNA import into nucleus"/>
    <property type="evidence" value="ECO:0007669"/>
    <property type="project" value="InterPro"/>
</dbReference>
<gene>
    <name evidence="1" type="ORF">glysoja_033975</name>
</gene>
<organism evidence="1">
    <name type="scientific">Glycine soja</name>
    <name type="common">Wild soybean</name>
    <dbReference type="NCBI Taxonomy" id="3848"/>
    <lineage>
        <taxon>Eukaryota</taxon>
        <taxon>Viridiplantae</taxon>
        <taxon>Streptophyta</taxon>
        <taxon>Embryophyta</taxon>
        <taxon>Tracheophyta</taxon>
        <taxon>Spermatophyta</taxon>
        <taxon>Magnoliopsida</taxon>
        <taxon>eudicotyledons</taxon>
        <taxon>Gunneridae</taxon>
        <taxon>Pentapetalae</taxon>
        <taxon>rosids</taxon>
        <taxon>fabids</taxon>
        <taxon>Fabales</taxon>
        <taxon>Fabaceae</taxon>
        <taxon>Papilionoideae</taxon>
        <taxon>50 kb inversion clade</taxon>
        <taxon>NPAAA clade</taxon>
        <taxon>indigoferoid/millettioid clade</taxon>
        <taxon>Phaseoleae</taxon>
        <taxon>Glycine</taxon>
        <taxon>Glycine subgen. Soja</taxon>
    </lineage>
</organism>
<dbReference type="GO" id="GO:0005737">
    <property type="term" value="C:cytoplasm"/>
    <property type="evidence" value="ECO:0007669"/>
    <property type="project" value="InterPro"/>
</dbReference>
<dbReference type="EMBL" id="KN655779">
    <property type="protein sequence ID" value="KHN23987.1"/>
    <property type="molecule type" value="Genomic_DNA"/>
</dbReference>
<evidence type="ECO:0000313" key="1">
    <source>
        <dbReference type="EMBL" id="KHN23987.1"/>
    </source>
</evidence>
<accession>A0A0B2QWH5</accession>
<protein>
    <submittedName>
        <fullName evidence="1">Uncharacterized protein</fullName>
    </submittedName>
</protein>
<dbReference type="PANTHER" id="PTHR13403:SF6">
    <property type="entry name" value="SNURPORTIN-1"/>
    <property type="match status" value="1"/>
</dbReference>
<dbReference type="AlphaFoldDB" id="A0A0B2QWH5"/>
<dbReference type="Proteomes" id="UP000053555">
    <property type="component" value="Unassembled WGS sequence"/>
</dbReference>
<sequence length="99" mass="10740">MLFGCLDGSFIQQSGLHSGCLLRFSIGEGGLVLMDGKLEKADLHYLGKANRARASADSFSKVMFQHSVRHSPLRIDGLLESVSLPVDQESKACDIEMDG</sequence>
<dbReference type="InterPro" id="IPR017336">
    <property type="entry name" value="Snurportin-1"/>
</dbReference>
<dbReference type="PANTHER" id="PTHR13403">
    <property type="entry name" value="SNURPORTIN1 RNUT1 PROTEIN RNA, U TRANSPORTER 1"/>
    <property type="match status" value="1"/>
</dbReference>
<reference evidence="1" key="1">
    <citation type="submission" date="2014-07" db="EMBL/GenBank/DDBJ databases">
        <title>Identification of a novel salt tolerance gene in wild soybean by whole-genome sequencing.</title>
        <authorList>
            <person name="Lam H.-M."/>
            <person name="Qi X."/>
            <person name="Li M.-W."/>
            <person name="Liu X."/>
            <person name="Xie M."/>
            <person name="Ni M."/>
            <person name="Xu X."/>
        </authorList>
    </citation>
    <scope>NUCLEOTIDE SEQUENCE [LARGE SCALE GENOMIC DNA]</scope>
    <source>
        <tissue evidence="1">Root</tissue>
    </source>
</reference>
<proteinExistence type="predicted"/>
<dbReference type="GO" id="GO:0005634">
    <property type="term" value="C:nucleus"/>
    <property type="evidence" value="ECO:0007669"/>
    <property type="project" value="InterPro"/>
</dbReference>